<reference evidence="1" key="1">
    <citation type="submission" date="2021-12" db="EMBL/GenBank/DDBJ databases">
        <authorList>
            <person name="King R."/>
        </authorList>
    </citation>
    <scope>NUCLEOTIDE SEQUENCE</scope>
</reference>
<dbReference type="OrthoDB" id="6775559at2759"/>
<proteinExistence type="predicted"/>
<accession>A0A9P0FKA1</accession>
<name>A0A9P0FKA1_BRAAE</name>
<dbReference type="EMBL" id="OV121137">
    <property type="protein sequence ID" value="CAH0558678.1"/>
    <property type="molecule type" value="Genomic_DNA"/>
</dbReference>
<dbReference type="Proteomes" id="UP001154078">
    <property type="component" value="Chromosome 6"/>
</dbReference>
<evidence type="ECO:0000313" key="2">
    <source>
        <dbReference type="Proteomes" id="UP001154078"/>
    </source>
</evidence>
<dbReference type="AlphaFoldDB" id="A0A9P0FKA1"/>
<gene>
    <name evidence="1" type="ORF">MELIAE_LOCUS8952</name>
</gene>
<keyword evidence="2" id="KW-1185">Reference proteome</keyword>
<protein>
    <submittedName>
        <fullName evidence="1">Uncharacterized protein</fullName>
    </submittedName>
</protein>
<organism evidence="1 2">
    <name type="scientific">Brassicogethes aeneus</name>
    <name type="common">Rape pollen beetle</name>
    <name type="synonym">Meligethes aeneus</name>
    <dbReference type="NCBI Taxonomy" id="1431903"/>
    <lineage>
        <taxon>Eukaryota</taxon>
        <taxon>Metazoa</taxon>
        <taxon>Ecdysozoa</taxon>
        <taxon>Arthropoda</taxon>
        <taxon>Hexapoda</taxon>
        <taxon>Insecta</taxon>
        <taxon>Pterygota</taxon>
        <taxon>Neoptera</taxon>
        <taxon>Endopterygota</taxon>
        <taxon>Coleoptera</taxon>
        <taxon>Polyphaga</taxon>
        <taxon>Cucujiformia</taxon>
        <taxon>Nitidulidae</taxon>
        <taxon>Meligethinae</taxon>
        <taxon>Brassicogethes</taxon>
    </lineage>
</organism>
<sequence length="236" mass="26923">MDLDYTVNLQKHQIAELTSKTVSKLSLNSQPTFSSIVKNVYKSSKQESAVLVVQANDKTLVSNDIIEIEKSINPSKLQIQINSTKQIKNGLVINCCNETTLNTLKTHLTEKVGDKFTGKEGTKFNPRFKIYKVHKSSAEETNFIQNLIVNNNLTCNLEDIKIIFKQENNTHVNTIIEVPPTIRKTFLYAGRVYIGGESYGVTDNYAITRCSNCLRYGHKKKRLQKYYNMPFLYRAT</sequence>
<evidence type="ECO:0000313" key="1">
    <source>
        <dbReference type="EMBL" id="CAH0558678.1"/>
    </source>
</evidence>